<dbReference type="CDD" id="cd01449">
    <property type="entry name" value="TST_Repeat_2"/>
    <property type="match status" value="1"/>
</dbReference>
<organism evidence="10 11">
    <name type="scientific">Xenorhabdus stockiae</name>
    <dbReference type="NCBI Taxonomy" id="351614"/>
    <lineage>
        <taxon>Bacteria</taxon>
        <taxon>Pseudomonadati</taxon>
        <taxon>Pseudomonadota</taxon>
        <taxon>Gammaproteobacteria</taxon>
        <taxon>Enterobacterales</taxon>
        <taxon>Morganellaceae</taxon>
        <taxon>Xenorhabdus</taxon>
    </lineage>
</organism>
<protein>
    <recommendedName>
        <fullName evidence="7">3-mercaptopyruvate sulfurtransferase</fullName>
        <ecNumber evidence="6">2.8.1.2</ecNumber>
    </recommendedName>
    <alternativeName>
        <fullName evidence="8">Rhodanese-like protein</fullName>
    </alternativeName>
</protein>
<evidence type="ECO:0000256" key="5">
    <source>
        <dbReference type="ARBA" id="ARBA00051793"/>
    </source>
</evidence>
<evidence type="ECO:0000313" key="10">
    <source>
        <dbReference type="EMBL" id="PHM66035.1"/>
    </source>
</evidence>
<evidence type="ECO:0000313" key="11">
    <source>
        <dbReference type="Proteomes" id="UP000222366"/>
    </source>
</evidence>
<dbReference type="NCBIfam" id="NF008557">
    <property type="entry name" value="PRK11493.1"/>
    <property type="match status" value="1"/>
</dbReference>
<dbReference type="InterPro" id="IPR001763">
    <property type="entry name" value="Rhodanese-like_dom"/>
</dbReference>
<dbReference type="EC" id="2.8.1.2" evidence="6"/>
<dbReference type="Pfam" id="PF00581">
    <property type="entry name" value="Rhodanese"/>
    <property type="match status" value="2"/>
</dbReference>
<dbReference type="PANTHER" id="PTHR11364">
    <property type="entry name" value="THIOSULFATE SULFERTANSFERASE"/>
    <property type="match status" value="1"/>
</dbReference>
<keyword evidence="2" id="KW-0963">Cytoplasm</keyword>
<accession>A0A2D0KRT6</accession>
<dbReference type="GO" id="GO:0016784">
    <property type="term" value="F:3-mercaptopyruvate sulfurtransferase activity"/>
    <property type="evidence" value="ECO:0007669"/>
    <property type="project" value="UniProtKB-EC"/>
</dbReference>
<dbReference type="GO" id="GO:0005829">
    <property type="term" value="C:cytosol"/>
    <property type="evidence" value="ECO:0007669"/>
    <property type="project" value="TreeGrafter"/>
</dbReference>
<keyword evidence="3 10" id="KW-0808">Transferase</keyword>
<evidence type="ECO:0000256" key="6">
    <source>
        <dbReference type="ARBA" id="ARBA00066832"/>
    </source>
</evidence>
<dbReference type="SUPFAM" id="SSF52821">
    <property type="entry name" value="Rhodanese/Cell cycle control phosphatase"/>
    <property type="match status" value="2"/>
</dbReference>
<dbReference type="InterPro" id="IPR036873">
    <property type="entry name" value="Rhodanese-like_dom_sf"/>
</dbReference>
<evidence type="ECO:0000256" key="3">
    <source>
        <dbReference type="ARBA" id="ARBA00022679"/>
    </source>
</evidence>
<dbReference type="InterPro" id="IPR045078">
    <property type="entry name" value="TST/MPST-like"/>
</dbReference>
<feature type="domain" description="Rhodanese" evidence="9">
    <location>
        <begin position="17"/>
        <end position="134"/>
    </location>
</feature>
<gene>
    <name evidence="10" type="primary">sseA</name>
    <name evidence="10" type="ORF">Xsto_01541</name>
</gene>
<dbReference type="SMART" id="SM00450">
    <property type="entry name" value="RHOD"/>
    <property type="match status" value="2"/>
</dbReference>
<dbReference type="Proteomes" id="UP000222366">
    <property type="component" value="Unassembled WGS sequence"/>
</dbReference>
<evidence type="ECO:0000256" key="1">
    <source>
        <dbReference type="ARBA" id="ARBA00004496"/>
    </source>
</evidence>
<name>A0A2D0KRT6_9GAMM</name>
<dbReference type="Gene3D" id="3.40.250.10">
    <property type="entry name" value="Rhodanese-like domain"/>
    <property type="match status" value="2"/>
</dbReference>
<comment type="caution">
    <text evidence="10">The sequence shown here is derived from an EMBL/GenBank/DDBJ whole genome shotgun (WGS) entry which is preliminary data.</text>
</comment>
<feature type="domain" description="Rhodanese" evidence="9">
    <location>
        <begin position="166"/>
        <end position="279"/>
    </location>
</feature>
<proteinExistence type="predicted"/>
<keyword evidence="4" id="KW-0677">Repeat</keyword>
<evidence type="ECO:0000256" key="2">
    <source>
        <dbReference type="ARBA" id="ARBA00022490"/>
    </source>
</evidence>
<dbReference type="AlphaFoldDB" id="A0A2D0KRT6"/>
<keyword evidence="11" id="KW-1185">Reference proteome</keyword>
<dbReference type="EMBL" id="NJAJ01000011">
    <property type="protein sequence ID" value="PHM66035.1"/>
    <property type="molecule type" value="Genomic_DNA"/>
</dbReference>
<dbReference type="FunFam" id="3.40.250.10:FF:000015">
    <property type="entry name" value="Sulfurtransferase"/>
    <property type="match status" value="1"/>
</dbReference>
<dbReference type="PANTHER" id="PTHR11364:SF27">
    <property type="entry name" value="SULFURTRANSFERASE"/>
    <property type="match status" value="1"/>
</dbReference>
<evidence type="ECO:0000259" key="9">
    <source>
        <dbReference type="PROSITE" id="PS50206"/>
    </source>
</evidence>
<dbReference type="GO" id="GO:0004792">
    <property type="term" value="F:thiosulfate-cyanide sulfurtransferase activity"/>
    <property type="evidence" value="ECO:0007669"/>
    <property type="project" value="TreeGrafter"/>
</dbReference>
<comment type="subcellular location">
    <subcellularLocation>
        <location evidence="1">Cytoplasm</location>
    </subcellularLocation>
</comment>
<dbReference type="RefSeq" id="WP_099124667.1">
    <property type="nucleotide sequence ID" value="NZ_CAWNRH010000013.1"/>
</dbReference>
<evidence type="ECO:0000256" key="7">
    <source>
        <dbReference type="ARBA" id="ARBA00070833"/>
    </source>
</evidence>
<dbReference type="FunFam" id="3.40.250.10:FF:000001">
    <property type="entry name" value="Sulfurtransferase"/>
    <property type="match status" value="1"/>
</dbReference>
<evidence type="ECO:0000256" key="8">
    <source>
        <dbReference type="ARBA" id="ARBA00078354"/>
    </source>
</evidence>
<evidence type="ECO:0000256" key="4">
    <source>
        <dbReference type="ARBA" id="ARBA00022737"/>
    </source>
</evidence>
<dbReference type="CDD" id="cd01448">
    <property type="entry name" value="TST_Repeat_1"/>
    <property type="match status" value="1"/>
</dbReference>
<sequence>MNSQYFVTPQWLSEHLNDENIVVIDASAPMPTESIDYQQKWLEKHIPGSGFFDLDKIADLQSPLPHMLPAPETFQKAVSEMGISENHLIVIYDQGNMFSAPRAWWTFKTFGAKNIRILEGGLQGWQQAGYPTESGAVSHHAQVFNIHFSPEHVISRQQILDILHNEEEKTQVVDARSVERFQARAPEPRPGLRMGHVPGSKNVPWTALLENGHYKSPDEIKLIFKQQGVDLDQPIITSCGSGMTAAVLILGLDIIGHKKTALYDGSWAEWGADDNLPLEK</sequence>
<comment type="catalytic activity">
    <reaction evidence="5">
        <text>2-oxo-3-sulfanylpropanoate + [thioredoxin]-dithiol = [thioredoxin]-disulfide + hydrogen sulfide + pyruvate + H(+)</text>
        <dbReference type="Rhea" id="RHEA:21740"/>
        <dbReference type="Rhea" id="RHEA-COMP:10698"/>
        <dbReference type="Rhea" id="RHEA-COMP:10700"/>
        <dbReference type="ChEBI" id="CHEBI:15361"/>
        <dbReference type="ChEBI" id="CHEBI:15378"/>
        <dbReference type="ChEBI" id="CHEBI:29919"/>
        <dbReference type="ChEBI" id="CHEBI:29950"/>
        <dbReference type="ChEBI" id="CHEBI:50058"/>
        <dbReference type="ChEBI" id="CHEBI:57678"/>
        <dbReference type="EC" id="2.8.1.2"/>
    </reaction>
    <physiologicalReaction direction="left-to-right" evidence="5">
        <dbReference type="Rhea" id="RHEA:21741"/>
    </physiologicalReaction>
</comment>
<dbReference type="PROSITE" id="PS50206">
    <property type="entry name" value="RHODANESE_3"/>
    <property type="match status" value="2"/>
</dbReference>
<reference evidence="10 11" key="1">
    <citation type="journal article" date="2017" name="Nat. Microbiol.">
        <title>Natural product diversity associated with the nematode symbionts Photorhabdus and Xenorhabdus.</title>
        <authorList>
            <person name="Tobias N.J."/>
            <person name="Wolff H."/>
            <person name="Djahanschiri B."/>
            <person name="Grundmann F."/>
            <person name="Kronenwerth M."/>
            <person name="Shi Y.M."/>
            <person name="Simonyi S."/>
            <person name="Grun P."/>
            <person name="Shapiro-Ilan D."/>
            <person name="Pidot S.J."/>
            <person name="Stinear T.P."/>
            <person name="Ebersberger I."/>
            <person name="Bode H.B."/>
        </authorList>
    </citation>
    <scope>NUCLEOTIDE SEQUENCE [LARGE SCALE GENOMIC DNA]</scope>
    <source>
        <strain evidence="10 11">DSM 17904</strain>
    </source>
</reference>